<dbReference type="RefSeq" id="WP_228880207.1">
    <property type="nucleotide sequence ID" value="NZ_CABIIK010000020.1"/>
</dbReference>
<dbReference type="InterPro" id="IPR036977">
    <property type="entry name" value="DNA_primase_Znf_CHC2"/>
</dbReference>
<keyword evidence="3" id="KW-1185">Reference proteome</keyword>
<dbReference type="SUPFAM" id="SSF57783">
    <property type="entry name" value="Zinc beta-ribbon"/>
    <property type="match status" value="1"/>
</dbReference>
<dbReference type="Pfam" id="PF13155">
    <property type="entry name" value="Toprim_2"/>
    <property type="match status" value="1"/>
</dbReference>
<protein>
    <submittedName>
        <fullName evidence="2">DUF3991 and toprim domain-containing protein</fullName>
    </submittedName>
</protein>
<accession>A0ABY6HKJ7</accession>
<evidence type="ECO:0000313" key="2">
    <source>
        <dbReference type="EMBL" id="UYO64404.1"/>
    </source>
</evidence>
<evidence type="ECO:0000313" key="3">
    <source>
        <dbReference type="Proteomes" id="UP001163550"/>
    </source>
</evidence>
<organism evidence="2 3">
    <name type="scientific">Acetobacterium wieringae</name>
    <dbReference type="NCBI Taxonomy" id="52694"/>
    <lineage>
        <taxon>Bacteria</taxon>
        <taxon>Bacillati</taxon>
        <taxon>Bacillota</taxon>
        <taxon>Clostridia</taxon>
        <taxon>Eubacteriales</taxon>
        <taxon>Eubacteriaceae</taxon>
        <taxon>Acetobacterium</taxon>
    </lineage>
</organism>
<dbReference type="EMBL" id="CP087994">
    <property type="protein sequence ID" value="UYO64404.1"/>
    <property type="molecule type" value="Genomic_DNA"/>
</dbReference>
<gene>
    <name evidence="2" type="ORF">LNN31_08275</name>
</gene>
<dbReference type="InterPro" id="IPR025054">
    <property type="entry name" value="DUF3991"/>
</dbReference>
<dbReference type="Gene3D" id="3.90.580.10">
    <property type="entry name" value="Zinc finger, CHC2-type domain"/>
    <property type="match status" value="1"/>
</dbReference>
<dbReference type="Pfam" id="PF13154">
    <property type="entry name" value="DUF3991"/>
    <property type="match status" value="1"/>
</dbReference>
<sequence>MARFSEDMLNKVGAINIIDYAINSGLPVYRKSSQIKLEGFGGLCIKADGSQWNCFSDDSENAKGGIIQFVQYMEKLDFRKAVEKLMDYANIHQEPCDQAKLLIHQAKNAEKESDQFELPKRSENYRRLYAYLSKTREIDKGIIDYYVKHHKIYEDERHNVVFCGGDREGQIRSASLRGTFTKPDRPAFKGLVQKSDKRFPFGFEGKSDKVFVFEAPIDLMSYQTLEKEYGNRKGRTIDHYIALNGVAHIGLTHYLKEHAEIKQIIFCLDNDEAGIQNTANLIDTIESWNRDYTFGIKVSSLKDWNEDLVALHAAEQEQNIDYGIEA</sequence>
<dbReference type="Proteomes" id="UP001163550">
    <property type="component" value="Chromosome"/>
</dbReference>
<feature type="domain" description="DUF3991" evidence="1">
    <location>
        <begin position="130"/>
        <end position="206"/>
    </location>
</feature>
<name>A0ABY6HKJ7_9FIRM</name>
<dbReference type="Gene3D" id="3.40.1360.10">
    <property type="match status" value="1"/>
</dbReference>
<evidence type="ECO:0000259" key="1">
    <source>
        <dbReference type="Pfam" id="PF13154"/>
    </source>
</evidence>
<reference evidence="2" key="1">
    <citation type="submission" date="2021-11" db="EMBL/GenBank/DDBJ databases">
        <title>Isoprene-degrading acetogen.</title>
        <authorList>
            <person name="Yang Y."/>
            <person name="Jin H."/>
            <person name="Yan J."/>
        </authorList>
    </citation>
    <scope>NUCLEOTIDE SEQUENCE</scope>
    <source>
        <strain evidence="2">Berkeley</strain>
    </source>
</reference>
<dbReference type="SUPFAM" id="SSF56731">
    <property type="entry name" value="DNA primase core"/>
    <property type="match status" value="1"/>
</dbReference>
<proteinExistence type="predicted"/>